<dbReference type="InterPro" id="IPR010723">
    <property type="entry name" value="HemN_C"/>
</dbReference>
<comment type="subcellular location">
    <subcellularLocation>
        <location evidence="10">Cytoplasm</location>
    </subcellularLocation>
</comment>
<dbReference type="InterPro" id="IPR006638">
    <property type="entry name" value="Elp3/MiaA/NifB-like_rSAM"/>
</dbReference>
<dbReference type="Pfam" id="PF06969">
    <property type="entry name" value="HemN_C"/>
    <property type="match status" value="1"/>
</dbReference>
<evidence type="ECO:0000256" key="1">
    <source>
        <dbReference type="ARBA" id="ARBA00001966"/>
    </source>
</evidence>
<name>A0ABN8ERZ6_9BACT</name>
<evidence type="ECO:0000256" key="9">
    <source>
        <dbReference type="ARBA" id="ARBA00023186"/>
    </source>
</evidence>
<protein>
    <recommendedName>
        <fullName evidence="3 10">Heme chaperone HemW</fullName>
    </recommendedName>
</protein>
<dbReference type="InterPro" id="IPR007197">
    <property type="entry name" value="rSAM"/>
</dbReference>
<dbReference type="InterPro" id="IPR034505">
    <property type="entry name" value="Coproporphyrinogen-III_oxidase"/>
</dbReference>
<dbReference type="SUPFAM" id="SSF102114">
    <property type="entry name" value="Radical SAM enzymes"/>
    <property type="match status" value="1"/>
</dbReference>
<keyword evidence="5 10" id="KW-0949">S-adenosyl-L-methionine</keyword>
<reference evidence="12" key="1">
    <citation type="submission" date="2021-12" db="EMBL/GenBank/DDBJ databases">
        <authorList>
            <person name="Rodrigo-Torres L."/>
            <person name="Arahal R. D."/>
            <person name="Lucena T."/>
        </authorList>
    </citation>
    <scope>NUCLEOTIDE SEQUENCE</scope>
    <source>
        <strain evidence="12">CECT 8858</strain>
    </source>
</reference>
<evidence type="ECO:0000256" key="7">
    <source>
        <dbReference type="ARBA" id="ARBA00023004"/>
    </source>
</evidence>
<dbReference type="Gene3D" id="3.20.20.70">
    <property type="entry name" value="Aldolase class I"/>
    <property type="match status" value="1"/>
</dbReference>
<dbReference type="Pfam" id="PF04055">
    <property type="entry name" value="Radical_SAM"/>
    <property type="match status" value="1"/>
</dbReference>
<evidence type="ECO:0000256" key="10">
    <source>
        <dbReference type="RuleBase" id="RU364116"/>
    </source>
</evidence>
<keyword evidence="7 10" id="KW-0408">Iron</keyword>
<dbReference type="PANTHER" id="PTHR13932:SF5">
    <property type="entry name" value="RADICAL S-ADENOSYL METHIONINE DOMAIN-CONTAINING PROTEIN 1, MITOCHONDRIAL"/>
    <property type="match status" value="1"/>
</dbReference>
<comment type="function">
    <text evidence="10">Probably acts as a heme chaperone, transferring heme to an unknown acceptor. Binds one molecule of heme per monomer, possibly covalently. Binds 1 [4Fe-4S] cluster. The cluster is coordinated with 3 cysteines and an exchangeable S-adenosyl-L-methionine.</text>
</comment>
<keyword evidence="13" id="KW-1185">Reference proteome</keyword>
<comment type="cofactor">
    <cofactor evidence="1">
        <name>[4Fe-4S] cluster</name>
        <dbReference type="ChEBI" id="CHEBI:49883"/>
    </cofactor>
</comment>
<dbReference type="Proteomes" id="UP000837932">
    <property type="component" value="Unassembled WGS sequence"/>
</dbReference>
<sequence>MLKTTVVESICKEIELQADYLKNKHLETIYFGGGTPSLLNMNELYDIFETIKRFYTFADDIEITMEANPDDITRDRLAILQRFGFNRLSIGIQSFDDNHLKYLNRIHNSQNAEDCVHLAQEMGFENLTIDLIYGIHPLLTLPKKEKKTDSAFTHGVHQIWQRDLEKAISLNVPHISSYCLTIEPKTVFGKWLQINKIPPIDEEFASQQFDILVNTLAESGYEQYEISNFCRDNRYSKHNTSYWKRHEYLGVGPSAHSFNGESRQFNVSNNPAYIKALSLGQVPADFEILTPEEKVNDYIMTGLRTKWGCNLLEIDKLVGQKWIKSNEEVLRQNISLNFLKLDNHLLTLTQKGKLFADKIASDLFLV</sequence>
<dbReference type="PANTHER" id="PTHR13932">
    <property type="entry name" value="COPROPORPHYRINIGEN III OXIDASE"/>
    <property type="match status" value="1"/>
</dbReference>
<keyword evidence="8 10" id="KW-0411">Iron-sulfur</keyword>
<organism evidence="12 13">
    <name type="scientific">Emticicia aquatica</name>
    <dbReference type="NCBI Taxonomy" id="1681835"/>
    <lineage>
        <taxon>Bacteria</taxon>
        <taxon>Pseudomonadati</taxon>
        <taxon>Bacteroidota</taxon>
        <taxon>Cytophagia</taxon>
        <taxon>Cytophagales</taxon>
        <taxon>Leadbetterellaceae</taxon>
        <taxon>Emticicia</taxon>
    </lineage>
</organism>
<keyword evidence="10" id="KW-0963">Cytoplasm</keyword>
<feature type="domain" description="Radical SAM core" evidence="11">
    <location>
        <begin position="1"/>
        <end position="222"/>
    </location>
</feature>
<comment type="caution">
    <text evidence="12">The sequence shown here is derived from an EMBL/GenBank/DDBJ whole genome shotgun (WGS) entry which is preliminary data.</text>
</comment>
<dbReference type="InterPro" id="IPR013785">
    <property type="entry name" value="Aldolase_TIM"/>
</dbReference>
<keyword evidence="9 10" id="KW-0143">Chaperone</keyword>
<keyword evidence="4 10" id="KW-0349">Heme</keyword>
<evidence type="ECO:0000256" key="6">
    <source>
        <dbReference type="ARBA" id="ARBA00022723"/>
    </source>
</evidence>
<dbReference type="NCBIfam" id="TIGR00539">
    <property type="entry name" value="hemN_rel"/>
    <property type="match status" value="1"/>
</dbReference>
<accession>A0ABN8ERZ6</accession>
<dbReference type="InterPro" id="IPR058240">
    <property type="entry name" value="rSAM_sf"/>
</dbReference>
<keyword evidence="10" id="KW-0004">4Fe-4S</keyword>
<evidence type="ECO:0000256" key="3">
    <source>
        <dbReference type="ARBA" id="ARBA00017228"/>
    </source>
</evidence>
<dbReference type="EMBL" id="CAKLPY010000001">
    <property type="protein sequence ID" value="CAH0995686.1"/>
    <property type="molecule type" value="Genomic_DNA"/>
</dbReference>
<evidence type="ECO:0000256" key="2">
    <source>
        <dbReference type="ARBA" id="ARBA00006100"/>
    </source>
</evidence>
<evidence type="ECO:0000256" key="5">
    <source>
        <dbReference type="ARBA" id="ARBA00022691"/>
    </source>
</evidence>
<evidence type="ECO:0000256" key="8">
    <source>
        <dbReference type="ARBA" id="ARBA00023014"/>
    </source>
</evidence>
<evidence type="ECO:0000313" key="12">
    <source>
        <dbReference type="EMBL" id="CAH0995686.1"/>
    </source>
</evidence>
<keyword evidence="6 10" id="KW-0479">Metal-binding</keyword>
<evidence type="ECO:0000313" key="13">
    <source>
        <dbReference type="Proteomes" id="UP000837932"/>
    </source>
</evidence>
<dbReference type="SMART" id="SM00729">
    <property type="entry name" value="Elp3"/>
    <property type="match status" value="1"/>
</dbReference>
<proteinExistence type="inferred from homology"/>
<comment type="similarity">
    <text evidence="2">Belongs to the anaerobic coproporphyrinogen-III oxidase family. HemW subfamily.</text>
</comment>
<evidence type="ECO:0000256" key="4">
    <source>
        <dbReference type="ARBA" id="ARBA00022617"/>
    </source>
</evidence>
<dbReference type="InterPro" id="IPR004559">
    <property type="entry name" value="HemW-like"/>
</dbReference>
<dbReference type="CDD" id="cd01335">
    <property type="entry name" value="Radical_SAM"/>
    <property type="match status" value="1"/>
</dbReference>
<gene>
    <name evidence="12" type="primary">hemW</name>
    <name evidence="12" type="ORF">EMA8858_01811</name>
</gene>
<dbReference type="PROSITE" id="PS51918">
    <property type="entry name" value="RADICAL_SAM"/>
    <property type="match status" value="1"/>
</dbReference>
<evidence type="ECO:0000259" key="11">
    <source>
        <dbReference type="PROSITE" id="PS51918"/>
    </source>
</evidence>